<dbReference type="Gene3D" id="2.160.20.20">
    <property type="match status" value="1"/>
</dbReference>
<dbReference type="InterPro" id="IPR011050">
    <property type="entry name" value="Pectin_lyase_fold/virulence"/>
</dbReference>
<accession>A0ABM7Q3K6</accession>
<dbReference type="InterPro" id="IPR036709">
    <property type="entry name" value="Autotransporte_beta_dom_sf"/>
</dbReference>
<dbReference type="InterPro" id="IPR012332">
    <property type="entry name" value="Autotransporter_pectin_lyase_C"/>
</dbReference>
<feature type="domain" description="Autotransporter" evidence="1">
    <location>
        <begin position="2736"/>
        <end position="3007"/>
    </location>
</feature>
<evidence type="ECO:0000313" key="2">
    <source>
        <dbReference type="EMBL" id="BCT91873.1"/>
    </source>
</evidence>
<evidence type="ECO:0000259" key="1">
    <source>
        <dbReference type="PROSITE" id="PS51208"/>
    </source>
</evidence>
<keyword evidence="3" id="KW-1185">Reference proteome</keyword>
<name>A0ABM7Q3K6_9GAMM</name>
<protein>
    <recommendedName>
        <fullName evidence="1">Autotransporter domain-containing protein</fullName>
    </recommendedName>
</protein>
<organism evidence="2 3">
    <name type="scientific">Noviluteimonas caseinilytica</name>
    <dbReference type="NCBI Taxonomy" id="2675101"/>
    <lineage>
        <taxon>Bacteria</taxon>
        <taxon>Pseudomonadati</taxon>
        <taxon>Pseudomonadota</taxon>
        <taxon>Gammaproteobacteria</taxon>
        <taxon>Lysobacterales</taxon>
        <taxon>Lysobacteraceae</taxon>
        <taxon>Noviluteimonas</taxon>
    </lineage>
</organism>
<dbReference type="SUPFAM" id="SSF51126">
    <property type="entry name" value="Pectin lyase-like"/>
    <property type="match status" value="1"/>
</dbReference>
<sequence length="3007" mass="295971">MKIERNRARKGAVVARRYSVSPVTRAIRSVLTVSTAALAFSGTGLALASAPVHTTQAPAFAAQHADLSQHAAFAPSVPVVDLTLVRDADLPASVVGGDLGLTAALSDTDLQYAGPVGPGGGDAFDRVFDIANVQSFVAPGPGGGSGGLDDQVFFSYSNPGNFPGNWYVSPHGNNITVTSNTGLADGWFVSLGGIDELDADWTMDITGYTWAAGVEMEVAAQGYVLQTGDISATATGAYGQAMGVYVSAGTDATISNDGGSIGAHATGAYGIAAGLFGYAVSGTSDVGNNGLLVADANNSGTAIGVTSTSVYGTALGANNGTMSVSGGDYGTGVGATSFYGTDARAMNNGAMTVSGGYSAIGLDADAAYGNAMASNGDSATVQVTSLGYALGMQATAGGNATANNTGNVSATALFGNAIGMQVLGDTASGTNADGGTLTVSGGYVAIGIDAEGARSANATNGGTLDVDGSFAAMGLYAGANGTAMASNTGTITVDSIDANAFGLLAYGGGNATTFSDGSLAVTSAYGDALGLQAISVAGDANATNLGTLKVSGDNAKGLYAISYGTGTAHAENTGTINAGGVNSAYGMYALSVNGDASIHNGGSVGASADGAAIGAFVGGYNASVKNDGDIAATSNSFISEGVLAVGAYTDITNSGSVSSSGLVAFGLDSEGAYGAGITNSRDVTATGYFRAYGLYATSSGGNVAIANTGNVDVDAFGVAYGAFANGAGAITVTNDNGIDARSEYTDALGVLAVGGAVNVTNTGIVHADGYATGAGIYAAGGFVTVDNDGGNISANARVGDGFAVGVLAAGGDVAVNNSAFIGATGAYATGIDIRAAYAATATNNVGGTVQVDGSFATGISVRSSNEGQAATATNDGTVNASGTASVSGIEAVSRAFQGTGVVTNNGSVNINAPYAGVAQGLVAAGDSGAIIHNTQYGTLNVTGGSAAYGALALSADVEGSFTNDGRVIVNAVSRGGTAFGAVVQGNTGIATVDNTGTGLIVAQGDNAYGAYATGLFSHASVDNSGVIYAFANAGNSFGALAYSYNNLATTSNAGLLVSSAAGASVGMEALTLFGDASITNDGTLFAGGGTRARGEIARSLFGTATTSNDDTIIVRSNGGAYGMWSRADYGVADATNNGDVDVQSYYSRAYGVLSGGYYGATLTNTIDGKVDARGYTNAIAAAAYSNYGDVTIVNDGSLSASALGLSYGIQALAAFDATVTNTGTISSISSAAVGDGIYANATNVDVTNTGDIVAKGDYWSAGIEGRGDAVSILSSGGSVDAYVYDGNAFGLFARANDDATVRNNSDMWATAEHGNAYGEFAIAGNGIGDHAITTNGGDVIVRAYDGAAYGVLAAGTDVDSTNSGTLDVQGTLAATGMVGLGNTHSILINHGDIDARASADGSTAIGLYAYAVGFARGVNDGTIYAHANNGNALGMDVYGDTAVVQNLAGGDVSASVYQGMAIGSYSWGTISNTVTNAGVVRASTGDGNATGIMALGYGVVQVNASATSQVTASGNGSGTFTTGILADGDVAGVDNAGGVAVNGTGARSVGIQVFGDTSATINTTGIVNTSAGKYSNTSVVGLLADATGAVSVTNGGIVTGAGGYDATGILAHAYDGDVAVSNTSDGTIQVTDAFNRRVTGVYAASSYGDVSIDNAGTISAGGTFTFPKYNIDSTTEVAMGANAYAAFGNASITNSGTVNVLAGVYGAGLVAGSYEGDASVVNTGTVKVTVNGDFAIGLGAQSDDGNASVSNVHDLTVTNSYSVAVGGAASGDSASASNGGNLTVSGVSGAVGLAAHGSTQADVLNDGSVQVTQLQSGNSLAATGLLAYASVGDAIVTNHGSVSVNAYDRAVGIDASAYGNTTVTNANDVTVFGNYGYAIGVMARDLDGAGGDLTAVTNSGQIHAGSGSSWAEGVFAEGEKVNVTNALGGSVEATGLHFAAGIDTRGDTVAIANAGDVSAQAFDSTYSMAMGIEGFANDALAITNTGHVDATSPYGDAKGVAAYGYGTVLVDNRGSIAAGAYGYAMGIGAEGLDGASVTVRNSGDITATSDDSFADGIFSRGGAVSITNTHAIVATATQWAAGMEVDADAITIANGGDITATSTGNGQASGIYAYGLTSMAIGNTGHVIASAVDGNAFGISAYGEYATTAVTNGGSLNARSTNGNATGVNAYGDATTVANAGTIDALGHDAAFGIQAGAYGTVSVSGNGTIHATATQYALGVGADGDIANVNVGGTTIAAADQAIGIRASGNTSASVNTTGTVTATGIASAFGVQVDSDASSFHNTNVVRATATGDDAFAAGALVFGATASVNNGATLSATATGHDSQAIGAFVLGGDVSLANTATITATSTSGAAVGALVGAKYGDGTVTNSGTITATGHTGNTVGLVAQSAGDVTVNNTGTINAIDAGYAIAMGLYADGTSVVTNTGTIVATSSVENSVAIAGGDGVEDIRNAGMLNGALVLGDGNDVLTNQNHGTWIVRGHGTDFGGGDDRIVNAAGGTIVMNNAAISLGGNSGAGNVFTNAGLVSVNGDSSIDLGTGLSAAPLMQSNLHAIAAAPVSVLNPIAFTNNGTISFLDGAPDDTLTIYGDFAGQGALNVDVSLLNRTSDMLYIEGNVSDGTKQALNVRVLDLPKTVAGLSIPVVSVTGESKAGEFTAGTFSIDRVLLNANNFVNLKVGVTERINTANATADLFNITVAMDGVNDTGSLAGDIATGAQSLMTTQVGTFRQRMGVFSRMGDSDTGAWVRVFHDKGTITPQFTLDNMPQNGQFGFEQTNSGVEAGVNAYVTDGFFIGATLGKSEGKQSLDNGFGSDKLKGDTAGLYMTYLSPNGFYADVSYRWMHFDADLTSAGGKQESGGDVGAFNVEAGWNVWTSASGLKLVPQVQYTRSEVSNVDILHGDLASFEIHGGTSSRGRAGLELEQSFTTASGANWTPYGALSVIREFKGEQGFTIADTFTGHTSTQGTSGMLEVGANVKMGNLDIFGGLNWTDGGAFDSILGGQVGLRYTW</sequence>
<dbReference type="RefSeq" id="WP_213436129.1">
    <property type="nucleotide sequence ID" value="NZ_AP024545.1"/>
</dbReference>
<gene>
    <name evidence="2" type="ORF">LYSCAS_08970</name>
</gene>
<dbReference type="SUPFAM" id="SSF103515">
    <property type="entry name" value="Autotransporter"/>
    <property type="match status" value="1"/>
</dbReference>
<reference evidence="2 3" key="1">
    <citation type="submission" date="2021-03" db="EMBL/GenBank/DDBJ databases">
        <title>Complete Genome Sequences of Two Lysobacter Strains Isolated from Sea Water (Lysobacter caseinilyticus) and Soil (Lysobacter helvus) in South Korea.</title>
        <authorList>
            <person name="Watanabe Y."/>
            <person name="Arakawa K."/>
        </authorList>
    </citation>
    <scope>NUCLEOTIDE SEQUENCE [LARGE SCALE GENOMIC DNA]</scope>
    <source>
        <strain evidence="2 3">KVB24</strain>
    </source>
</reference>
<proteinExistence type="predicted"/>
<evidence type="ECO:0000313" key="3">
    <source>
        <dbReference type="Proteomes" id="UP000681317"/>
    </source>
</evidence>
<dbReference type="EMBL" id="AP024545">
    <property type="protein sequence ID" value="BCT91873.1"/>
    <property type="molecule type" value="Genomic_DNA"/>
</dbReference>
<dbReference type="PROSITE" id="PS51208">
    <property type="entry name" value="AUTOTRANSPORTER"/>
    <property type="match status" value="1"/>
</dbReference>
<dbReference type="SMART" id="SM00869">
    <property type="entry name" value="Autotransporter"/>
    <property type="match status" value="1"/>
</dbReference>
<dbReference type="Proteomes" id="UP000681317">
    <property type="component" value="Chromosome"/>
</dbReference>
<dbReference type="InterPro" id="IPR005546">
    <property type="entry name" value="Autotransporte_beta"/>
</dbReference>